<evidence type="ECO:0000313" key="12">
    <source>
        <dbReference type="Proteomes" id="UP000230750"/>
    </source>
</evidence>
<evidence type="ECO:0000256" key="3">
    <source>
        <dbReference type="ARBA" id="ARBA00018191"/>
    </source>
</evidence>
<keyword evidence="8" id="KW-0472">Membrane</keyword>
<evidence type="ECO:0000256" key="10">
    <source>
        <dbReference type="ARBA" id="ARBA00031497"/>
    </source>
</evidence>
<dbReference type="GO" id="GO:0006120">
    <property type="term" value="P:mitochondrial electron transport, NADH to ubiquinone"/>
    <property type="evidence" value="ECO:0007669"/>
    <property type="project" value="InterPro"/>
</dbReference>
<keyword evidence="12" id="KW-1185">Reference proteome</keyword>
<evidence type="ECO:0000256" key="1">
    <source>
        <dbReference type="ARBA" id="ARBA00004292"/>
    </source>
</evidence>
<proteinExistence type="inferred from homology"/>
<accession>A0A2G8JYC8</accession>
<evidence type="ECO:0000256" key="6">
    <source>
        <dbReference type="ARBA" id="ARBA00022989"/>
    </source>
</evidence>
<dbReference type="OrthoDB" id="1913277at2759"/>
<dbReference type="Pfam" id="PF02466">
    <property type="entry name" value="Tim17"/>
    <property type="match status" value="1"/>
</dbReference>
<evidence type="ECO:0000256" key="7">
    <source>
        <dbReference type="ARBA" id="ARBA00023128"/>
    </source>
</evidence>
<evidence type="ECO:0000256" key="4">
    <source>
        <dbReference type="ARBA" id="ARBA00022692"/>
    </source>
</evidence>
<dbReference type="InterPro" id="IPR039205">
    <property type="entry name" value="NDUFA11"/>
</dbReference>
<keyword evidence="5" id="KW-0999">Mitochondrion inner membrane</keyword>
<reference evidence="11 12" key="1">
    <citation type="journal article" date="2017" name="PLoS Biol.">
        <title>The sea cucumber genome provides insights into morphological evolution and visceral regeneration.</title>
        <authorList>
            <person name="Zhang X."/>
            <person name="Sun L."/>
            <person name="Yuan J."/>
            <person name="Sun Y."/>
            <person name="Gao Y."/>
            <person name="Zhang L."/>
            <person name="Li S."/>
            <person name="Dai H."/>
            <person name="Hamel J.F."/>
            <person name="Liu C."/>
            <person name="Yu Y."/>
            <person name="Liu S."/>
            <person name="Lin W."/>
            <person name="Guo K."/>
            <person name="Jin S."/>
            <person name="Xu P."/>
            <person name="Storey K.B."/>
            <person name="Huan P."/>
            <person name="Zhang T."/>
            <person name="Zhou Y."/>
            <person name="Zhang J."/>
            <person name="Lin C."/>
            <person name="Li X."/>
            <person name="Xing L."/>
            <person name="Huo D."/>
            <person name="Sun M."/>
            <person name="Wang L."/>
            <person name="Mercier A."/>
            <person name="Li F."/>
            <person name="Yang H."/>
            <person name="Xiang J."/>
        </authorList>
    </citation>
    <scope>NUCLEOTIDE SEQUENCE [LARGE SCALE GENOMIC DNA]</scope>
    <source>
        <strain evidence="11">Shaxun</strain>
        <tissue evidence="11">Muscle</tissue>
    </source>
</reference>
<keyword evidence="7" id="KW-0496">Mitochondrion</keyword>
<evidence type="ECO:0000256" key="5">
    <source>
        <dbReference type="ARBA" id="ARBA00022792"/>
    </source>
</evidence>
<dbReference type="AlphaFoldDB" id="A0A2G8JYC8"/>
<dbReference type="PANTHER" id="PTHR21382">
    <property type="entry name" value="NADH-UBIQUINONE OXIDOREDUCTASE SUBUNIT"/>
    <property type="match status" value="1"/>
</dbReference>
<evidence type="ECO:0000256" key="2">
    <source>
        <dbReference type="ARBA" id="ARBA00008699"/>
    </source>
</evidence>
<keyword evidence="4" id="KW-0812">Transmembrane</keyword>
<comment type="similarity">
    <text evidence="2">Belongs to the complex I NDUFA11 subunit family.</text>
</comment>
<name>A0A2G8JYC8_STIJA</name>
<dbReference type="PANTHER" id="PTHR21382:SF1">
    <property type="entry name" value="NADH DEHYDROGENASE [UBIQUINONE] 1 ALPHA SUBCOMPLEX SUBUNIT 11"/>
    <property type="match status" value="1"/>
</dbReference>
<comment type="subcellular location">
    <subcellularLocation>
        <location evidence="1">Mitochondrion inner membrane</location>
        <topology evidence="1">Multi-pass membrane protein</topology>
        <orientation evidence="1">Matrix side</orientation>
    </subcellularLocation>
</comment>
<evidence type="ECO:0000256" key="8">
    <source>
        <dbReference type="ARBA" id="ARBA00023136"/>
    </source>
</evidence>
<sequence>MNEQDGVLTMRRPPEERLIRYDNLDGNNTAYSSFQMAEAATILGGAASVAHLSLYFPKNFADGALRAANITGTFALLGAVFGVTTNVTASMRGKDDPLNYFVGGCSAGVMLGARTKSYAVGTGSCLAFGGWGAFYKQWTIEGWGKFIRPPTY</sequence>
<dbReference type="Proteomes" id="UP000230750">
    <property type="component" value="Unassembled WGS sequence"/>
</dbReference>
<dbReference type="EMBL" id="MRZV01001085">
    <property type="protein sequence ID" value="PIK40776.1"/>
    <property type="molecule type" value="Genomic_DNA"/>
</dbReference>
<keyword evidence="6" id="KW-1133">Transmembrane helix</keyword>
<comment type="caution">
    <text evidence="11">The sequence shown here is derived from an EMBL/GenBank/DDBJ whole genome shotgun (WGS) entry which is preliminary data.</text>
</comment>
<gene>
    <name evidence="11" type="ORF">BSL78_22374</name>
</gene>
<protein>
    <recommendedName>
        <fullName evidence="3">NADH dehydrogenase [ubiquinone] 1 alpha subcomplex subunit 11</fullName>
    </recommendedName>
    <alternativeName>
        <fullName evidence="9">Complex I-B14.7</fullName>
    </alternativeName>
    <alternativeName>
        <fullName evidence="10">NADH-ubiquinone oxidoreductase subunit B14.7</fullName>
    </alternativeName>
</protein>
<evidence type="ECO:0000256" key="9">
    <source>
        <dbReference type="ARBA" id="ARBA00030608"/>
    </source>
</evidence>
<organism evidence="11 12">
    <name type="scientific">Stichopus japonicus</name>
    <name type="common">Sea cucumber</name>
    <dbReference type="NCBI Taxonomy" id="307972"/>
    <lineage>
        <taxon>Eukaryota</taxon>
        <taxon>Metazoa</taxon>
        <taxon>Echinodermata</taxon>
        <taxon>Eleutherozoa</taxon>
        <taxon>Echinozoa</taxon>
        <taxon>Holothuroidea</taxon>
        <taxon>Aspidochirotacea</taxon>
        <taxon>Aspidochirotida</taxon>
        <taxon>Stichopodidae</taxon>
        <taxon>Apostichopus</taxon>
    </lineage>
</organism>
<dbReference type="STRING" id="307972.A0A2G8JYC8"/>
<dbReference type="GO" id="GO:0045271">
    <property type="term" value="C:respiratory chain complex I"/>
    <property type="evidence" value="ECO:0007669"/>
    <property type="project" value="InterPro"/>
</dbReference>
<evidence type="ECO:0000313" key="11">
    <source>
        <dbReference type="EMBL" id="PIK40776.1"/>
    </source>
</evidence>
<dbReference type="GO" id="GO:0005743">
    <property type="term" value="C:mitochondrial inner membrane"/>
    <property type="evidence" value="ECO:0007669"/>
    <property type="project" value="UniProtKB-SubCell"/>
</dbReference>